<name>A0ABS2N391_9BACI</name>
<evidence type="ECO:0000313" key="2">
    <source>
        <dbReference type="Proteomes" id="UP001296943"/>
    </source>
</evidence>
<gene>
    <name evidence="1" type="ORF">JOC48_002888</name>
</gene>
<organism evidence="1 2">
    <name type="scientific">Aquibacillus albus</name>
    <dbReference type="NCBI Taxonomy" id="1168171"/>
    <lineage>
        <taxon>Bacteria</taxon>
        <taxon>Bacillati</taxon>
        <taxon>Bacillota</taxon>
        <taxon>Bacilli</taxon>
        <taxon>Bacillales</taxon>
        <taxon>Bacillaceae</taxon>
        <taxon>Aquibacillus</taxon>
    </lineage>
</organism>
<accession>A0ABS2N391</accession>
<reference evidence="1 2" key="1">
    <citation type="submission" date="2021-01" db="EMBL/GenBank/DDBJ databases">
        <title>Genomic Encyclopedia of Type Strains, Phase IV (KMG-IV): sequencing the most valuable type-strain genomes for metagenomic binning, comparative biology and taxonomic classification.</title>
        <authorList>
            <person name="Goeker M."/>
        </authorList>
    </citation>
    <scope>NUCLEOTIDE SEQUENCE [LARGE SCALE GENOMIC DNA]</scope>
    <source>
        <strain evidence="1 2">DSM 23711</strain>
    </source>
</reference>
<protein>
    <submittedName>
        <fullName evidence="1">Uncharacterized protein</fullName>
    </submittedName>
</protein>
<dbReference type="RefSeq" id="WP_204500735.1">
    <property type="nucleotide sequence ID" value="NZ_JAFBDR010000016.1"/>
</dbReference>
<comment type="caution">
    <text evidence="1">The sequence shown here is derived from an EMBL/GenBank/DDBJ whole genome shotgun (WGS) entry which is preliminary data.</text>
</comment>
<keyword evidence="2" id="KW-1185">Reference proteome</keyword>
<sequence length="144" mass="16969">MKSVRIALEIDFHKTLSYYKNLPLIGEEERCECIYCKNYALATAYFPKSVKTLLSNMGVNPKKDAEVSHFYEAKNSKHMYVADYRVFGKVLKKPNQNIIDIYHKNDEDYFNLGFENIHVLENDEIVMNFYIDAFLPWLLEVNPE</sequence>
<evidence type="ECO:0000313" key="1">
    <source>
        <dbReference type="EMBL" id="MBM7572385.1"/>
    </source>
</evidence>
<dbReference type="Proteomes" id="UP001296943">
    <property type="component" value="Unassembled WGS sequence"/>
</dbReference>
<proteinExistence type="predicted"/>
<dbReference type="EMBL" id="JAFBDR010000016">
    <property type="protein sequence ID" value="MBM7572385.1"/>
    <property type="molecule type" value="Genomic_DNA"/>
</dbReference>